<dbReference type="AlphaFoldDB" id="A0BYG6"/>
<keyword evidence="3" id="KW-0813">Transport</keyword>
<dbReference type="GO" id="GO:0012505">
    <property type="term" value="C:endomembrane system"/>
    <property type="evidence" value="ECO:0007669"/>
    <property type="project" value="UniProtKB-SubCell"/>
</dbReference>
<dbReference type="InterPro" id="IPR004131">
    <property type="entry name" value="PPase-energised_H-pump"/>
</dbReference>
<evidence type="ECO:0000256" key="5">
    <source>
        <dbReference type="ARBA" id="ARBA00022842"/>
    </source>
</evidence>
<evidence type="ECO:0000256" key="4">
    <source>
        <dbReference type="ARBA" id="ARBA00022692"/>
    </source>
</evidence>
<keyword evidence="12" id="KW-1185">Reference proteome</keyword>
<dbReference type="PANTHER" id="PTHR31998">
    <property type="entry name" value="K(+)-INSENSITIVE PYROPHOSPHATE-ENERGIZED PROTON PUMP"/>
    <property type="match status" value="1"/>
</dbReference>
<dbReference type="EC" id="7.1.3.1" evidence="2"/>
<evidence type="ECO:0000313" key="12">
    <source>
        <dbReference type="Proteomes" id="UP000000600"/>
    </source>
</evidence>
<evidence type="ECO:0000256" key="8">
    <source>
        <dbReference type="ARBA" id="ARBA00023065"/>
    </source>
</evidence>
<evidence type="ECO:0000256" key="3">
    <source>
        <dbReference type="ARBA" id="ARBA00022448"/>
    </source>
</evidence>
<dbReference type="GO" id="GO:0055085">
    <property type="term" value="P:transmembrane transport"/>
    <property type="evidence" value="ECO:0000318"/>
    <property type="project" value="GO_Central"/>
</dbReference>
<reference evidence="11 12" key="1">
    <citation type="journal article" date="2006" name="Nature">
        <title>Global trends of whole-genome duplications revealed by the ciliate Paramecium tetraurelia.</title>
        <authorList>
            <consortium name="Genoscope"/>
            <person name="Aury J.-M."/>
            <person name="Jaillon O."/>
            <person name="Duret L."/>
            <person name="Noel B."/>
            <person name="Jubin C."/>
            <person name="Porcel B.M."/>
            <person name="Segurens B."/>
            <person name="Daubin V."/>
            <person name="Anthouard V."/>
            <person name="Aiach N."/>
            <person name="Arnaiz O."/>
            <person name="Billaut A."/>
            <person name="Beisson J."/>
            <person name="Blanc I."/>
            <person name="Bouhouche K."/>
            <person name="Camara F."/>
            <person name="Duharcourt S."/>
            <person name="Guigo R."/>
            <person name="Gogendeau D."/>
            <person name="Katinka M."/>
            <person name="Keller A.-M."/>
            <person name="Kissmehl R."/>
            <person name="Klotz C."/>
            <person name="Koll F."/>
            <person name="Le Moue A."/>
            <person name="Lepere C."/>
            <person name="Malinsky S."/>
            <person name="Nowacki M."/>
            <person name="Nowak J.K."/>
            <person name="Plattner H."/>
            <person name="Poulain J."/>
            <person name="Ruiz F."/>
            <person name="Serrano V."/>
            <person name="Zagulski M."/>
            <person name="Dessen P."/>
            <person name="Betermier M."/>
            <person name="Weissenbach J."/>
            <person name="Scarpelli C."/>
            <person name="Schachter V."/>
            <person name="Sperling L."/>
            <person name="Meyer E."/>
            <person name="Cohen J."/>
            <person name="Wincker P."/>
        </authorList>
    </citation>
    <scope>NUCLEOTIDE SEQUENCE [LARGE SCALE GENOMIC DNA]</scope>
    <source>
        <strain evidence="11 12">Stock d4-2</strain>
    </source>
</reference>
<sequence length="647" mass="73646">MYELLQNVDNYIQLGFASLSILFFYIVYQTDVIGNYNSQTFMIQNEENWDYLRQQYAQLYDSQELDKFHFPNEMASFCYKIQEKITSIQWEYIYFICLSGLVLMLYSFFFLDSGFLYFGMNIILGGLTMFYLCYFINNVYLGTVVKVPLRTDPLRWAYGNGFFLSLFCLGMLIISILLVNQINKFVFHKPIGIAYVLGGSLSLYFRREQQSILGRSIQIGTDLHVKDNLGSEGVMDVIGYSEKLASIMGHILSDNHLLDLIIVLLLYFTLPRIFQIGAMNTNVYSIVMLINYFAQFIISFFISSFQSEDIAKNVLQNVRTQIIAASLFSIISLILLYIYNSTYMSIASFGLITSMLLIIYLEYVTNHSFPQVRNIASAALNAPMLNIMNGNFLGDMGQLFFVGLTGLFIFISKEIGGDEGLYAFLTGLIMNAIVMTSIQFSGNSIMIGLRFAQIAQVDSLPLEKINLAACNYGLYLKTITIICLFLITIIFFPLQEIQCFAVFIGLILAYFFKGIFLKFVGTQIVRQLRGFYEGTFLEGQTYNLWELTGLIGLQFIILNFFKYFTSKFGMYSYVYSYTQIVLILSARAIITGSSLKNVRVLEGTLKENKIIYLSHMYADIQGIAMEESPALPQIGFLGISIVLGLTI</sequence>
<feature type="transmembrane region" description="Helical" evidence="10">
    <location>
        <begin position="322"/>
        <end position="339"/>
    </location>
</feature>
<dbReference type="GeneID" id="5016765"/>
<feature type="transmembrane region" description="Helical" evidence="10">
    <location>
        <begin position="12"/>
        <end position="28"/>
    </location>
</feature>
<keyword evidence="7 10" id="KW-1133">Transmembrane helix</keyword>
<feature type="transmembrane region" description="Helical" evidence="10">
    <location>
        <begin position="422"/>
        <end position="440"/>
    </location>
</feature>
<feature type="transmembrane region" description="Helical" evidence="10">
    <location>
        <begin position="570"/>
        <end position="590"/>
    </location>
</feature>
<accession>A0BYG6</accession>
<keyword evidence="4 10" id="KW-0812">Transmembrane</keyword>
<evidence type="ECO:0000256" key="6">
    <source>
        <dbReference type="ARBA" id="ARBA00022967"/>
    </source>
</evidence>
<keyword evidence="9 10" id="KW-0472">Membrane</keyword>
<dbReference type="KEGG" id="ptm:GSPATT00033436001"/>
<comment type="subcellular location">
    <subcellularLocation>
        <location evidence="1">Endomembrane system</location>
        <topology evidence="1">Multi-pass membrane protein</topology>
    </subcellularLocation>
</comment>
<feature type="transmembrane region" description="Helical" evidence="10">
    <location>
        <begin position="345"/>
        <end position="364"/>
    </location>
</feature>
<dbReference type="OrthoDB" id="297966at2759"/>
<dbReference type="HOGENOM" id="CLU_378785_0_0_1"/>
<name>A0BYG6_PARTE</name>
<feature type="transmembrane region" description="Helical" evidence="10">
    <location>
        <begin position="283"/>
        <end position="302"/>
    </location>
</feature>
<keyword evidence="5" id="KW-0460">Magnesium</keyword>
<dbReference type="GO" id="GO:0004427">
    <property type="term" value="F:inorganic diphosphate phosphatase activity"/>
    <property type="evidence" value="ECO:0007669"/>
    <property type="project" value="InterPro"/>
</dbReference>
<gene>
    <name evidence="11" type="ORF">GSPATT00033436001</name>
</gene>
<evidence type="ECO:0000256" key="2">
    <source>
        <dbReference type="ARBA" id="ARBA00013242"/>
    </source>
</evidence>
<feature type="transmembrane region" description="Helical" evidence="10">
    <location>
        <begin position="392"/>
        <end position="410"/>
    </location>
</feature>
<dbReference type="Proteomes" id="UP000000600">
    <property type="component" value="Unassembled WGS sequence"/>
</dbReference>
<evidence type="ECO:0000256" key="9">
    <source>
        <dbReference type="ARBA" id="ARBA00023136"/>
    </source>
</evidence>
<dbReference type="GO" id="GO:0005773">
    <property type="term" value="C:vacuole"/>
    <property type="evidence" value="ECO:0000318"/>
    <property type="project" value="GO_Central"/>
</dbReference>
<dbReference type="OMA" id="EIQCFAV"/>
<evidence type="ECO:0000256" key="7">
    <source>
        <dbReference type="ARBA" id="ARBA00022989"/>
    </source>
</evidence>
<evidence type="ECO:0000313" key="11">
    <source>
        <dbReference type="EMBL" id="CAK63583.1"/>
    </source>
</evidence>
<protein>
    <recommendedName>
        <fullName evidence="2">H(+)-exporting diphosphatase</fullName>
        <ecNumber evidence="2">7.1.3.1</ecNumber>
    </recommendedName>
</protein>
<feature type="transmembrane region" description="Helical" evidence="10">
    <location>
        <begin position="542"/>
        <end position="564"/>
    </location>
</feature>
<dbReference type="GO" id="GO:0016020">
    <property type="term" value="C:membrane"/>
    <property type="evidence" value="ECO:0007669"/>
    <property type="project" value="InterPro"/>
</dbReference>
<dbReference type="InParanoid" id="A0BYG6"/>
<keyword evidence="8" id="KW-0406">Ion transport</keyword>
<evidence type="ECO:0000256" key="10">
    <source>
        <dbReference type="SAM" id="Phobius"/>
    </source>
</evidence>
<dbReference type="GO" id="GO:0009678">
    <property type="term" value="F:diphosphate hydrolysis-driven proton transmembrane transporter activity"/>
    <property type="evidence" value="ECO:0000318"/>
    <property type="project" value="GO_Central"/>
</dbReference>
<feature type="transmembrane region" description="Helical" evidence="10">
    <location>
        <begin position="115"/>
        <end position="136"/>
    </location>
</feature>
<dbReference type="RefSeq" id="XP_001430981.1">
    <property type="nucleotide sequence ID" value="XM_001430944.1"/>
</dbReference>
<keyword evidence="6" id="KW-1278">Translocase</keyword>
<feature type="transmembrane region" description="Helical" evidence="10">
    <location>
        <begin position="257"/>
        <end position="277"/>
    </location>
</feature>
<feature type="transmembrane region" description="Helical" evidence="10">
    <location>
        <begin position="474"/>
        <end position="494"/>
    </location>
</feature>
<evidence type="ECO:0000256" key="1">
    <source>
        <dbReference type="ARBA" id="ARBA00004127"/>
    </source>
</evidence>
<proteinExistence type="predicted"/>
<feature type="transmembrane region" description="Helical" evidence="10">
    <location>
        <begin position="500"/>
        <end position="521"/>
    </location>
</feature>
<dbReference type="EMBL" id="CT868027">
    <property type="protein sequence ID" value="CAK63583.1"/>
    <property type="molecule type" value="Genomic_DNA"/>
</dbReference>
<feature type="transmembrane region" description="Helical" evidence="10">
    <location>
        <begin position="157"/>
        <end position="179"/>
    </location>
</feature>
<organism evidence="11 12">
    <name type="scientific">Paramecium tetraurelia</name>
    <dbReference type="NCBI Taxonomy" id="5888"/>
    <lineage>
        <taxon>Eukaryota</taxon>
        <taxon>Sar</taxon>
        <taxon>Alveolata</taxon>
        <taxon>Ciliophora</taxon>
        <taxon>Intramacronucleata</taxon>
        <taxon>Oligohymenophorea</taxon>
        <taxon>Peniculida</taxon>
        <taxon>Parameciidae</taxon>
        <taxon>Paramecium</taxon>
    </lineage>
</organism>
<feature type="transmembrane region" description="Helical" evidence="10">
    <location>
        <begin position="185"/>
        <end position="205"/>
    </location>
</feature>
<feature type="transmembrane region" description="Helical" evidence="10">
    <location>
        <begin position="92"/>
        <end position="109"/>
    </location>
</feature>